<evidence type="ECO:0000313" key="2">
    <source>
        <dbReference type="EMBL" id="SKC39723.1"/>
    </source>
</evidence>
<gene>
    <name evidence="2" type="ORF">SAMN05660236_0146</name>
</gene>
<evidence type="ECO:0000256" key="1">
    <source>
        <dbReference type="SAM" id="MobiDB-lite"/>
    </source>
</evidence>
<keyword evidence="3" id="KW-1185">Reference proteome</keyword>
<dbReference type="Proteomes" id="UP000190961">
    <property type="component" value="Unassembled WGS sequence"/>
</dbReference>
<name>A0A1T5IL72_9BACT</name>
<dbReference type="EMBL" id="FUZU01000001">
    <property type="protein sequence ID" value="SKC39723.1"/>
    <property type="molecule type" value="Genomic_DNA"/>
</dbReference>
<dbReference type="AlphaFoldDB" id="A0A1T5IL72"/>
<feature type="compositionally biased region" description="Low complexity" evidence="1">
    <location>
        <begin position="93"/>
        <end position="105"/>
    </location>
</feature>
<evidence type="ECO:0000313" key="3">
    <source>
        <dbReference type="Proteomes" id="UP000190961"/>
    </source>
</evidence>
<feature type="compositionally biased region" description="Basic and acidic residues" evidence="1">
    <location>
        <begin position="155"/>
        <end position="166"/>
    </location>
</feature>
<dbReference type="OrthoDB" id="853871at2"/>
<reference evidence="2 3" key="1">
    <citation type="submission" date="2017-02" db="EMBL/GenBank/DDBJ databases">
        <authorList>
            <person name="Peterson S.W."/>
        </authorList>
    </citation>
    <scope>NUCLEOTIDE SEQUENCE [LARGE SCALE GENOMIC DNA]</scope>
    <source>
        <strain evidence="2 3">DSM 25262</strain>
    </source>
</reference>
<dbReference type="STRING" id="688867.SAMN05660236_0146"/>
<feature type="compositionally biased region" description="Low complexity" evidence="1">
    <location>
        <begin position="203"/>
        <end position="213"/>
    </location>
</feature>
<proteinExistence type="predicted"/>
<organism evidence="2 3">
    <name type="scientific">Ohtaekwangia koreensis</name>
    <dbReference type="NCBI Taxonomy" id="688867"/>
    <lineage>
        <taxon>Bacteria</taxon>
        <taxon>Pseudomonadati</taxon>
        <taxon>Bacteroidota</taxon>
        <taxon>Cytophagia</taxon>
        <taxon>Cytophagales</taxon>
        <taxon>Fulvivirgaceae</taxon>
        <taxon>Ohtaekwangia</taxon>
    </lineage>
</organism>
<protein>
    <submittedName>
        <fullName evidence="2">Uncharacterized protein</fullName>
    </submittedName>
</protein>
<feature type="region of interest" description="Disordered" evidence="1">
    <location>
        <begin position="84"/>
        <end position="254"/>
    </location>
</feature>
<dbReference type="RefSeq" id="WP_079684800.1">
    <property type="nucleotide sequence ID" value="NZ_FUZU01000001.1"/>
</dbReference>
<sequence length="254" mass="27877">MNFEAYLSSKKIDSDAFKKAEPLLWDSWRKEFEQVHPNSFTAQKLYLINPLRRKYLQAIVALPEVLKYVEAKLPEPKDIPIANENTDTEIAKPKPVVARPVVKPKLPSPPPSIVSDTPAAEQTPPIEEKTPAKPTAKPVIARPVIKPKPVSDNPIKAEESSSEKTSDVNSTEVKQEEVLPAPKPTPAKPVMARPVIKPKQISAEPATPTEETTVPLPDNTKPPDVNQAETTPPAKASKPAIPRPVIKPPKPKID</sequence>
<accession>A0A1T5IL72</accession>